<feature type="compositionally biased region" description="Low complexity" evidence="1">
    <location>
        <begin position="180"/>
        <end position="195"/>
    </location>
</feature>
<sequence>MPEYLSWTVEGQQRALSEARLDYKAQQGSLLPASPTDELPVEIPVVTSSLCKQQECRPSGADIRLALPRSPILSSRARPSAPSAAPSLGCLDSRPQPFRFSAVGGNTALTPPTSQRRQMSSVAGITEPVRVASMRPGARSSSVIQGRSVSRLPSCPAARQRTSSRATTGVETCPRQNTTSRASASPPRAARSPAF</sequence>
<feature type="compositionally biased region" description="Polar residues" evidence="1">
    <location>
        <begin position="139"/>
        <end position="148"/>
    </location>
</feature>
<feature type="region of interest" description="Disordered" evidence="1">
    <location>
        <begin position="71"/>
        <end position="195"/>
    </location>
</feature>
<gene>
    <name evidence="2" type="ORF">CONLIGDRAFT_319095</name>
</gene>
<organism evidence="2 3">
    <name type="scientific">Coniochaeta ligniaria NRRL 30616</name>
    <dbReference type="NCBI Taxonomy" id="1408157"/>
    <lineage>
        <taxon>Eukaryota</taxon>
        <taxon>Fungi</taxon>
        <taxon>Dikarya</taxon>
        <taxon>Ascomycota</taxon>
        <taxon>Pezizomycotina</taxon>
        <taxon>Sordariomycetes</taxon>
        <taxon>Sordariomycetidae</taxon>
        <taxon>Coniochaetales</taxon>
        <taxon>Coniochaetaceae</taxon>
        <taxon>Coniochaeta</taxon>
    </lineage>
</organism>
<proteinExistence type="predicted"/>
<keyword evidence="3" id="KW-1185">Reference proteome</keyword>
<feature type="compositionally biased region" description="Polar residues" evidence="1">
    <location>
        <begin position="160"/>
        <end position="179"/>
    </location>
</feature>
<feature type="compositionally biased region" description="Low complexity" evidence="1">
    <location>
        <begin position="71"/>
        <end position="88"/>
    </location>
</feature>
<dbReference type="InParanoid" id="A0A1J7I4D6"/>
<evidence type="ECO:0000256" key="1">
    <source>
        <dbReference type="SAM" id="MobiDB-lite"/>
    </source>
</evidence>
<protein>
    <submittedName>
        <fullName evidence="2">Uncharacterized protein</fullName>
    </submittedName>
</protein>
<dbReference type="Proteomes" id="UP000182658">
    <property type="component" value="Unassembled WGS sequence"/>
</dbReference>
<evidence type="ECO:0000313" key="3">
    <source>
        <dbReference type="Proteomes" id="UP000182658"/>
    </source>
</evidence>
<evidence type="ECO:0000313" key="2">
    <source>
        <dbReference type="EMBL" id="OIW22235.1"/>
    </source>
</evidence>
<name>A0A1J7I4D6_9PEZI</name>
<feature type="compositionally biased region" description="Polar residues" evidence="1">
    <location>
        <begin position="107"/>
        <end position="123"/>
    </location>
</feature>
<dbReference type="EMBL" id="KV875132">
    <property type="protein sequence ID" value="OIW22235.1"/>
    <property type="molecule type" value="Genomic_DNA"/>
</dbReference>
<reference evidence="2 3" key="1">
    <citation type="submission" date="2016-10" db="EMBL/GenBank/DDBJ databases">
        <title>Draft genome sequence of Coniochaeta ligniaria NRRL30616, a lignocellulolytic fungus for bioabatement of inhibitors in plant biomass hydrolysates.</title>
        <authorList>
            <consortium name="DOE Joint Genome Institute"/>
            <person name="Jimenez D.J."/>
            <person name="Hector R.E."/>
            <person name="Riley R."/>
            <person name="Sun H."/>
            <person name="Grigoriev I.V."/>
            <person name="Van Elsas J.D."/>
            <person name="Nichols N.N."/>
        </authorList>
    </citation>
    <scope>NUCLEOTIDE SEQUENCE [LARGE SCALE GENOMIC DNA]</scope>
    <source>
        <strain evidence="2 3">NRRL 30616</strain>
    </source>
</reference>
<accession>A0A1J7I4D6</accession>
<dbReference type="AlphaFoldDB" id="A0A1J7I4D6"/>